<dbReference type="EMBL" id="CAJOBS010001478">
    <property type="protein sequence ID" value="CAF4734422.1"/>
    <property type="molecule type" value="Genomic_DNA"/>
</dbReference>
<proteinExistence type="predicted"/>
<evidence type="ECO:0000313" key="2">
    <source>
        <dbReference type="Proteomes" id="UP000663838"/>
    </source>
</evidence>
<evidence type="ECO:0000313" key="1">
    <source>
        <dbReference type="EMBL" id="CAF4734422.1"/>
    </source>
</evidence>
<accession>A0A821KE26</accession>
<organism evidence="1 2">
    <name type="scientific">Rotaria socialis</name>
    <dbReference type="NCBI Taxonomy" id="392032"/>
    <lineage>
        <taxon>Eukaryota</taxon>
        <taxon>Metazoa</taxon>
        <taxon>Spiralia</taxon>
        <taxon>Gnathifera</taxon>
        <taxon>Rotifera</taxon>
        <taxon>Eurotatoria</taxon>
        <taxon>Bdelloidea</taxon>
        <taxon>Philodinida</taxon>
        <taxon>Philodinidae</taxon>
        <taxon>Rotaria</taxon>
    </lineage>
</organism>
<comment type="caution">
    <text evidence="1">The sequence shown here is derived from an EMBL/GenBank/DDBJ whole genome shotgun (WGS) entry which is preliminary data.</text>
</comment>
<sequence>MFKEEKKKWRPSMASYKGRFEMSDFILSKILLYECLSYGLSGFQEKIRTTDVTDRSKFLSSFGFVLNGSATCTAVYVSEADHVVFIARNEPITATDEQPSLTYMSSIKDKAIEEARDQLDSIIFEYNSKKIINYFAGRNSKVIHGLIKMVRWNTHEKYHFIEELQSNKEYYRNYPLMTDKIFLISKNDTEEDYMKFLLRSLNEFLVARDQIFGN</sequence>
<gene>
    <name evidence="1" type="ORF">TOA249_LOCUS19138</name>
</gene>
<dbReference type="Proteomes" id="UP000663838">
    <property type="component" value="Unassembled WGS sequence"/>
</dbReference>
<reference evidence="1" key="1">
    <citation type="submission" date="2021-02" db="EMBL/GenBank/DDBJ databases">
        <authorList>
            <person name="Nowell W R."/>
        </authorList>
    </citation>
    <scope>NUCLEOTIDE SEQUENCE</scope>
</reference>
<dbReference type="AlphaFoldDB" id="A0A821KE26"/>
<protein>
    <submittedName>
        <fullName evidence="1">Uncharacterized protein</fullName>
    </submittedName>
</protein>
<name>A0A821KE26_9BILA</name>